<reference evidence="1 2" key="1">
    <citation type="submission" date="2020-08" db="EMBL/GenBank/DDBJ databases">
        <title>Description of novel Flavobacterium F-408 isolate.</title>
        <authorList>
            <person name="Saticioglu I.B."/>
            <person name="Duman M."/>
            <person name="Altun S."/>
        </authorList>
    </citation>
    <scope>NUCLEOTIDE SEQUENCE [LARGE SCALE GENOMIC DNA]</scope>
    <source>
        <strain evidence="1 2">F-408</strain>
    </source>
</reference>
<accession>A0ABR7J2I3</accession>
<sequence>MENFKELHDLIDKYSNEISKILSEISEDRLENIDYLCYELNNECLKRQTELNNYIHSKFPLEKPVTINGISRNTDNTRSNFLAQYELSKWYTEFHTLCHEYLQRFGQDYFDENTP</sequence>
<name>A0ABR7J2I3_9FLAO</name>
<organism evidence="1 2">
    <name type="scientific">Flavobacterium bernardetii</name>
    <dbReference type="NCBI Taxonomy" id="2813823"/>
    <lineage>
        <taxon>Bacteria</taxon>
        <taxon>Pseudomonadati</taxon>
        <taxon>Bacteroidota</taxon>
        <taxon>Flavobacteriia</taxon>
        <taxon>Flavobacteriales</taxon>
        <taxon>Flavobacteriaceae</taxon>
        <taxon>Flavobacterium</taxon>
    </lineage>
</organism>
<evidence type="ECO:0000313" key="1">
    <source>
        <dbReference type="EMBL" id="MBC5836225.1"/>
    </source>
</evidence>
<protein>
    <submittedName>
        <fullName evidence="1">Uncharacterized protein</fullName>
    </submittedName>
</protein>
<keyword evidence="2" id="KW-1185">Reference proteome</keyword>
<dbReference type="RefSeq" id="WP_166131715.1">
    <property type="nucleotide sequence ID" value="NZ_JAANOQ010000014.1"/>
</dbReference>
<dbReference type="Proteomes" id="UP000605990">
    <property type="component" value="Unassembled WGS sequence"/>
</dbReference>
<proteinExistence type="predicted"/>
<comment type="caution">
    <text evidence="1">The sequence shown here is derived from an EMBL/GenBank/DDBJ whole genome shotgun (WGS) entry which is preliminary data.</text>
</comment>
<gene>
    <name evidence="1" type="ORF">H8R27_15145</name>
</gene>
<dbReference type="EMBL" id="JACRUN010000014">
    <property type="protein sequence ID" value="MBC5836225.1"/>
    <property type="molecule type" value="Genomic_DNA"/>
</dbReference>
<evidence type="ECO:0000313" key="2">
    <source>
        <dbReference type="Proteomes" id="UP000605990"/>
    </source>
</evidence>